<dbReference type="EMBL" id="AJWK01029574">
    <property type="status" value="NOT_ANNOTATED_CDS"/>
    <property type="molecule type" value="Genomic_DNA"/>
</dbReference>
<dbReference type="VEuPathDB" id="VectorBase:LLOJ008689"/>
<reference evidence="2" key="3">
    <citation type="submission" date="2020-05" db="UniProtKB">
        <authorList>
            <consortium name="EnsemblMetazoa"/>
        </authorList>
    </citation>
    <scope>IDENTIFICATION</scope>
    <source>
        <strain evidence="2">Jacobina</strain>
    </source>
</reference>
<evidence type="ECO:0000313" key="3">
    <source>
        <dbReference type="Proteomes" id="UP000092461"/>
    </source>
</evidence>
<name>A0A1B0CUQ4_LUTLO</name>
<proteinExistence type="predicted"/>
<evidence type="ECO:0000313" key="2">
    <source>
        <dbReference type="EnsemblMetazoa" id="LLOJ008689-PA"/>
    </source>
</evidence>
<dbReference type="EnsemblMetazoa" id="LLOJ008689-RA">
    <property type="protein sequence ID" value="LLOJ008689-PA"/>
    <property type="gene ID" value="LLOJ008689"/>
</dbReference>
<dbReference type="AlphaFoldDB" id="A0A1B0CUQ4"/>
<dbReference type="PANTHER" id="PTHR46114:SF1">
    <property type="entry name" value="ZAD DOMAIN-CONTAINING PROTEIN"/>
    <property type="match status" value="1"/>
</dbReference>
<evidence type="ECO:0000313" key="1">
    <source>
        <dbReference type="EMBL" id="MBC1179049.1"/>
    </source>
</evidence>
<sequence>MAKPQLDVGEWNEAGKYLVPKENIIFPPLHIKLGLMKQLSKQMSSDCLDYIRLVIPELSIQKIDAGDYCDEDFEKEMSKKELEAWTTFKDVSANFLGNRKSPDYKNIVQKMLKAFHCLGARMSIKMHILDKHLDTFPQNLGAMSDEQGERFHQDMAPYEKRYNGKSIINMLADYYIHTLALHIVENIIPFWARSIHRILNISNNALHAVAYPPWHKMFHRETVSMETPKKWLELWPETQEVIQRAILHESTQISQNGGMCEKWCNHVVQLYADYVGICRNLALLVNNPTCQEQMPQTLLQLLDSVTRRWLFWHNELQIVNTIAPGNIDSTLIAHKLIPNNFHLQLPGATQSRNQGVGRLTRDILCEEILGAATQERRNEQMPQTLLQLLDSVTRRWLFWHNELQIVNTIAPGNIDSTLIAHKLIPNNFHLQLPGATQSRNQGVGRLTRDILCEEILGAATQEQRNVVAGKLQHKEVAIDEELVTKVQRIVDALNEYAEELDPRQKSS</sequence>
<dbReference type="EMBL" id="AJWK01029575">
    <property type="status" value="NOT_ANNOTATED_CDS"/>
    <property type="molecule type" value="Genomic_DNA"/>
</dbReference>
<organism evidence="2 3">
    <name type="scientific">Lutzomyia longipalpis</name>
    <name type="common">Sand fly</name>
    <dbReference type="NCBI Taxonomy" id="7200"/>
    <lineage>
        <taxon>Eukaryota</taxon>
        <taxon>Metazoa</taxon>
        <taxon>Ecdysozoa</taxon>
        <taxon>Arthropoda</taxon>
        <taxon>Hexapoda</taxon>
        <taxon>Insecta</taxon>
        <taxon>Pterygota</taxon>
        <taxon>Neoptera</taxon>
        <taxon>Endopterygota</taxon>
        <taxon>Diptera</taxon>
        <taxon>Nematocera</taxon>
        <taxon>Psychodoidea</taxon>
        <taxon>Psychodidae</taxon>
        <taxon>Lutzomyia</taxon>
        <taxon>Lutzomyia</taxon>
    </lineage>
</organism>
<dbReference type="EMBL" id="GITU01010346">
    <property type="protein sequence ID" value="MBC1179049.1"/>
    <property type="molecule type" value="Transcribed_RNA"/>
</dbReference>
<accession>A0A1B0CUQ4</accession>
<dbReference type="VEuPathDB" id="VectorBase:LLONM1_000528"/>
<keyword evidence="3" id="KW-1185">Reference proteome</keyword>
<reference evidence="3" key="1">
    <citation type="submission" date="2012-05" db="EMBL/GenBank/DDBJ databases">
        <title>Whole Genome Assembly of Lutzomyia longipalpis.</title>
        <authorList>
            <person name="Richards S."/>
            <person name="Qu C."/>
            <person name="Dillon R."/>
            <person name="Worley K."/>
            <person name="Scherer S."/>
            <person name="Batterton M."/>
            <person name="Taylor A."/>
            <person name="Hawes A."/>
            <person name="Hernandez B."/>
            <person name="Kovar C."/>
            <person name="Mandapat C."/>
            <person name="Pham C."/>
            <person name="Qu C."/>
            <person name="Jing C."/>
            <person name="Bess C."/>
            <person name="Bandaranaike D."/>
            <person name="Ngo D."/>
            <person name="Ongeri F."/>
            <person name="Arias F."/>
            <person name="Lara F."/>
            <person name="Weissenberger G."/>
            <person name="Kamau G."/>
            <person name="Han H."/>
            <person name="Shen H."/>
            <person name="Dinh H."/>
            <person name="Khalil I."/>
            <person name="Jones J."/>
            <person name="Shafer J."/>
            <person name="Jayaseelan J."/>
            <person name="Quiroz J."/>
            <person name="Blankenburg K."/>
            <person name="Nguyen L."/>
            <person name="Jackson L."/>
            <person name="Francisco L."/>
            <person name="Tang L.-Y."/>
            <person name="Pu L.-L."/>
            <person name="Perales L."/>
            <person name="Lorensuhewa L."/>
            <person name="Munidasa M."/>
            <person name="Coyle M."/>
            <person name="Taylor M."/>
            <person name="Puazo M."/>
            <person name="Firestine M."/>
            <person name="Scheel M."/>
            <person name="Javaid M."/>
            <person name="Wang M."/>
            <person name="Li M."/>
            <person name="Tabassum N."/>
            <person name="Saada N."/>
            <person name="Osuji N."/>
            <person name="Aqrawi P."/>
            <person name="Fu Q."/>
            <person name="Thornton R."/>
            <person name="Raj R."/>
            <person name="Goodspeed R."/>
            <person name="Mata R."/>
            <person name="Najjar R."/>
            <person name="Gubbala S."/>
            <person name="Lee S."/>
            <person name="Denson S."/>
            <person name="Patil S."/>
            <person name="Macmil S."/>
            <person name="Qi S."/>
            <person name="Matskevitch T."/>
            <person name="Palculict T."/>
            <person name="Mathew T."/>
            <person name="Vee V."/>
            <person name="Velamala V."/>
            <person name="Korchina V."/>
            <person name="Cai W."/>
            <person name="Liu W."/>
            <person name="Dai W."/>
            <person name="Zou X."/>
            <person name="Zhu Y."/>
            <person name="Zhang Y."/>
            <person name="Wu Y.-Q."/>
            <person name="Xin Y."/>
            <person name="Nazarath L."/>
            <person name="Kovar C."/>
            <person name="Han Y."/>
            <person name="Muzny D."/>
            <person name="Gibbs R."/>
        </authorList>
    </citation>
    <scope>NUCLEOTIDE SEQUENCE [LARGE SCALE GENOMIC DNA]</scope>
    <source>
        <strain evidence="3">Jacobina</strain>
    </source>
</reference>
<dbReference type="PANTHER" id="PTHR46114">
    <property type="entry name" value="APPLE DOMAIN-CONTAINING PROTEIN"/>
    <property type="match status" value="1"/>
</dbReference>
<reference evidence="1" key="2">
    <citation type="journal article" date="2020" name="BMC">
        <title>Leishmania infection induces a limited differential gene expression in the sand fly midgut.</title>
        <authorList>
            <person name="Coutinho-Abreu I.V."/>
            <person name="Serafim T.D."/>
            <person name="Meneses C."/>
            <person name="Kamhawi S."/>
            <person name="Oliveira F."/>
            <person name="Valenzuela J.G."/>
        </authorList>
    </citation>
    <scope>NUCLEOTIDE SEQUENCE</scope>
    <source>
        <strain evidence="1">Jacobina</strain>
        <tissue evidence="1">Midgut</tissue>
    </source>
</reference>
<protein>
    <submittedName>
        <fullName evidence="1 2">Uncharacterized protein</fullName>
    </submittedName>
</protein>
<dbReference type="EMBL" id="AJWK01029573">
    <property type="status" value="NOT_ANNOTATED_CDS"/>
    <property type="molecule type" value="Genomic_DNA"/>
</dbReference>
<dbReference type="Proteomes" id="UP000092461">
    <property type="component" value="Unassembled WGS sequence"/>
</dbReference>